<keyword evidence="1" id="KW-0614">Plasmid</keyword>
<evidence type="ECO:0000313" key="2">
    <source>
        <dbReference type="Proteomes" id="UP000501076"/>
    </source>
</evidence>
<gene>
    <name evidence="1" type="ORF">FDZ14_31400</name>
</gene>
<dbReference type="AlphaFoldDB" id="A0A6M6E833"/>
<proteinExistence type="predicted"/>
<evidence type="ECO:0000313" key="1">
    <source>
        <dbReference type="EMBL" id="QJX80598.1"/>
    </source>
</evidence>
<protein>
    <recommendedName>
        <fullName evidence="3">Flagellar protein FliT</fullName>
    </recommendedName>
</protein>
<reference evidence="1 2" key="1">
    <citation type="submission" date="2019-10" db="EMBL/GenBank/DDBJ databases">
        <title>Complete genome sequences for adaption low water activity.</title>
        <authorList>
            <person name="Zhao L."/>
            <person name="Zhong J."/>
        </authorList>
    </citation>
    <scope>NUCLEOTIDE SEQUENCE [LARGE SCALE GENOMIC DNA]</scope>
    <source>
        <strain evidence="1 2">FDU301</strain>
        <plasmid evidence="2">pfdu301a</plasmid>
    </source>
</reference>
<accession>A0A6M6E833</accession>
<organism evidence="1 2">
    <name type="scientific">Priestia megaterium</name>
    <name type="common">Bacillus megaterium</name>
    <dbReference type="NCBI Taxonomy" id="1404"/>
    <lineage>
        <taxon>Bacteria</taxon>
        <taxon>Bacillati</taxon>
        <taxon>Bacillota</taxon>
        <taxon>Bacilli</taxon>
        <taxon>Bacillales</taxon>
        <taxon>Bacillaceae</taxon>
        <taxon>Priestia</taxon>
    </lineage>
</organism>
<name>A0A6M6E833_PRIMG</name>
<geneLocation type="plasmid" evidence="2">
    <name>pfdu301a</name>
</geneLocation>
<dbReference type="EMBL" id="CP045273">
    <property type="protein sequence ID" value="QJX80598.1"/>
    <property type="molecule type" value="Genomic_DNA"/>
</dbReference>
<dbReference type="Proteomes" id="UP000501076">
    <property type="component" value="Plasmid pFDU301A"/>
</dbReference>
<sequence>MNQIAENFYYRLEETIMQAKSMEDHLKLDAILSDREEWLNTYNEPDRRDILYWILETDEKLNNLLKQKSAVLREQILEEEQLNRNRGTFKIYE</sequence>
<dbReference type="RefSeq" id="WP_171778593.1">
    <property type="nucleotide sequence ID" value="NZ_CP045273.1"/>
</dbReference>
<evidence type="ECO:0008006" key="3">
    <source>
        <dbReference type="Google" id="ProtNLM"/>
    </source>
</evidence>